<accession>A0A419Q815</accession>
<dbReference type="Proteomes" id="UP000286415">
    <property type="component" value="Unassembled WGS sequence"/>
</dbReference>
<sequence length="188" mass="21768">LQQNASPDKYTHLQIDLVFTRGSTESLVYDILQPNVLHKGRLMFHLVRYSRHCSIFSQRELFTKLLKTLQQSTTSFALLGVHQAHSLSFRQTYIIIEPKLHEISEVHSFAYQFGHLKPNSISHSAGFQVSLSQNQICLQMSVFRKFRAIWFQVEHKVDGNWGHCAYLMSPKKGETGRGLSKNFQQPYE</sequence>
<dbReference type="EMBL" id="NIRI02000056">
    <property type="protein sequence ID" value="KAG5442810.1"/>
    <property type="molecule type" value="Genomic_DNA"/>
</dbReference>
<proteinExistence type="predicted"/>
<reference evidence="1 2" key="2">
    <citation type="journal article" date="2021" name="Genomics">
        <title>High-quality reference genome for Clonorchis sinensis.</title>
        <authorList>
            <person name="Young N.D."/>
            <person name="Stroehlein A.J."/>
            <person name="Kinkar L."/>
            <person name="Wang T."/>
            <person name="Sohn W.M."/>
            <person name="Chang B.C.H."/>
            <person name="Kaur P."/>
            <person name="Weisz D."/>
            <person name="Dudchenko O."/>
            <person name="Aiden E.L."/>
            <person name="Korhonen P.K."/>
            <person name="Gasser R.B."/>
        </authorList>
    </citation>
    <scope>NUCLEOTIDE SEQUENCE [LARGE SCALE GENOMIC DNA]</scope>
    <source>
        <strain evidence="1">Cs-k2</strain>
    </source>
</reference>
<evidence type="ECO:0000313" key="2">
    <source>
        <dbReference type="Proteomes" id="UP000286415"/>
    </source>
</evidence>
<keyword evidence="2" id="KW-1185">Reference proteome</keyword>
<comment type="caution">
    <text evidence="1">The sequence shown here is derived from an EMBL/GenBank/DDBJ whole genome shotgun (WGS) entry which is preliminary data.</text>
</comment>
<protein>
    <submittedName>
        <fullName evidence="1">Uncharacterized protein</fullName>
    </submittedName>
</protein>
<name>A0A419Q815_CLOSI</name>
<organism evidence="1 2">
    <name type="scientific">Clonorchis sinensis</name>
    <name type="common">Chinese liver fluke</name>
    <dbReference type="NCBI Taxonomy" id="79923"/>
    <lineage>
        <taxon>Eukaryota</taxon>
        <taxon>Metazoa</taxon>
        <taxon>Spiralia</taxon>
        <taxon>Lophotrochozoa</taxon>
        <taxon>Platyhelminthes</taxon>
        <taxon>Trematoda</taxon>
        <taxon>Digenea</taxon>
        <taxon>Opisthorchiida</taxon>
        <taxon>Opisthorchiata</taxon>
        <taxon>Opisthorchiidae</taxon>
        <taxon>Clonorchis</taxon>
    </lineage>
</organism>
<gene>
    <name evidence="1" type="ORF">CSKR_112273</name>
</gene>
<reference evidence="1 2" key="1">
    <citation type="journal article" date="2018" name="Biotechnol. Adv.">
        <title>Improved genomic resources and new bioinformatic workflow for the carcinogenic parasite Clonorchis sinensis: Biotechnological implications.</title>
        <authorList>
            <person name="Wang D."/>
            <person name="Korhonen P.K."/>
            <person name="Gasser R.B."/>
            <person name="Young N.D."/>
        </authorList>
    </citation>
    <scope>NUCLEOTIDE SEQUENCE [LARGE SCALE GENOMIC DNA]</scope>
    <source>
        <strain evidence="1">Cs-k2</strain>
    </source>
</reference>
<dbReference type="InParanoid" id="A0A419Q815"/>
<evidence type="ECO:0000313" key="1">
    <source>
        <dbReference type="EMBL" id="KAG5442810.1"/>
    </source>
</evidence>
<dbReference type="AlphaFoldDB" id="A0A419Q815"/>
<feature type="non-terminal residue" evidence="1">
    <location>
        <position position="188"/>
    </location>
</feature>
<feature type="non-terminal residue" evidence="1">
    <location>
        <position position="1"/>
    </location>
</feature>